<feature type="transmembrane region" description="Helical" evidence="2">
    <location>
        <begin position="23"/>
        <end position="42"/>
    </location>
</feature>
<keyword evidence="2" id="KW-0472">Membrane</keyword>
<feature type="compositionally biased region" description="Basic residues" evidence="1">
    <location>
        <begin position="64"/>
        <end position="101"/>
    </location>
</feature>
<proteinExistence type="predicted"/>
<reference evidence="3" key="1">
    <citation type="submission" date="2021-06" db="EMBL/GenBank/DDBJ databases">
        <title>Comparative genomics, transcriptomics and evolutionary studies reveal genomic signatures of adaptation to plant cell wall in hemibiotrophic fungi.</title>
        <authorList>
            <consortium name="DOE Joint Genome Institute"/>
            <person name="Baroncelli R."/>
            <person name="Diaz J.F."/>
            <person name="Benocci T."/>
            <person name="Peng M."/>
            <person name="Battaglia E."/>
            <person name="Haridas S."/>
            <person name="Andreopoulos W."/>
            <person name="Labutti K."/>
            <person name="Pangilinan J."/>
            <person name="Floch G.L."/>
            <person name="Makela M.R."/>
            <person name="Henrissat B."/>
            <person name="Grigoriev I.V."/>
            <person name="Crouch J.A."/>
            <person name="De Vries R.P."/>
            <person name="Sukno S.A."/>
            <person name="Thon M.R."/>
        </authorList>
    </citation>
    <scope>NUCLEOTIDE SEQUENCE</scope>
    <source>
        <strain evidence="3">MAFF235873</strain>
    </source>
</reference>
<evidence type="ECO:0000313" key="3">
    <source>
        <dbReference type="EMBL" id="KAK2033347.1"/>
    </source>
</evidence>
<gene>
    <name evidence="3" type="ORF">LX32DRAFT_107059</name>
</gene>
<keyword evidence="2" id="KW-1133">Transmembrane helix</keyword>
<sequence>MAGLLALVADLLAAGRLLRAIAGEVAVLAAVVALGAVGAVAWEHMSVRKQHFMDAAETYETCGRSRRKSSRSSGWHRRSRRRHHRSRRRSRLGRRRSHRRTWGSCGQCDRPHRTANALASRSKTLRIGGGSTNLVALGAGGAAAATDVASLGAVAADVASLAAAVAGLGVLGALRAVTIPLGGATVRALAGLDFVSTPKAEIDHPVLWHTW</sequence>
<name>A0AAD9HRU7_9PEZI</name>
<feature type="region of interest" description="Disordered" evidence="1">
    <location>
        <begin position="63"/>
        <end position="107"/>
    </location>
</feature>
<protein>
    <submittedName>
        <fullName evidence="3">Uncharacterized protein</fullName>
    </submittedName>
</protein>
<dbReference type="AlphaFoldDB" id="A0AAD9HRU7"/>
<evidence type="ECO:0000256" key="2">
    <source>
        <dbReference type="SAM" id="Phobius"/>
    </source>
</evidence>
<keyword evidence="2" id="KW-0812">Transmembrane</keyword>
<accession>A0AAD9HRU7</accession>
<organism evidence="3 4">
    <name type="scientific">Colletotrichum zoysiae</name>
    <dbReference type="NCBI Taxonomy" id="1216348"/>
    <lineage>
        <taxon>Eukaryota</taxon>
        <taxon>Fungi</taxon>
        <taxon>Dikarya</taxon>
        <taxon>Ascomycota</taxon>
        <taxon>Pezizomycotina</taxon>
        <taxon>Sordariomycetes</taxon>
        <taxon>Hypocreomycetidae</taxon>
        <taxon>Glomerellales</taxon>
        <taxon>Glomerellaceae</taxon>
        <taxon>Colletotrichum</taxon>
        <taxon>Colletotrichum graminicola species complex</taxon>
    </lineage>
</organism>
<evidence type="ECO:0000256" key="1">
    <source>
        <dbReference type="SAM" id="MobiDB-lite"/>
    </source>
</evidence>
<evidence type="ECO:0000313" key="4">
    <source>
        <dbReference type="Proteomes" id="UP001232148"/>
    </source>
</evidence>
<dbReference type="Proteomes" id="UP001232148">
    <property type="component" value="Unassembled WGS sequence"/>
</dbReference>
<dbReference type="EMBL" id="MU842823">
    <property type="protein sequence ID" value="KAK2033347.1"/>
    <property type="molecule type" value="Genomic_DNA"/>
</dbReference>
<comment type="caution">
    <text evidence="3">The sequence shown here is derived from an EMBL/GenBank/DDBJ whole genome shotgun (WGS) entry which is preliminary data.</text>
</comment>
<keyword evidence="4" id="KW-1185">Reference proteome</keyword>